<evidence type="ECO:0000313" key="1">
    <source>
        <dbReference type="EMBL" id="OWR42410.1"/>
    </source>
</evidence>
<evidence type="ECO:0000313" key="2">
    <source>
        <dbReference type="Proteomes" id="UP000007151"/>
    </source>
</evidence>
<feature type="non-terminal residue" evidence="1">
    <location>
        <position position="1"/>
    </location>
</feature>
<accession>A0A212ELN6</accession>
<organism evidence="1 2">
    <name type="scientific">Danaus plexippus plexippus</name>
    <dbReference type="NCBI Taxonomy" id="278856"/>
    <lineage>
        <taxon>Eukaryota</taxon>
        <taxon>Metazoa</taxon>
        <taxon>Ecdysozoa</taxon>
        <taxon>Arthropoda</taxon>
        <taxon>Hexapoda</taxon>
        <taxon>Insecta</taxon>
        <taxon>Pterygota</taxon>
        <taxon>Neoptera</taxon>
        <taxon>Endopterygota</taxon>
        <taxon>Lepidoptera</taxon>
        <taxon>Glossata</taxon>
        <taxon>Ditrysia</taxon>
        <taxon>Papilionoidea</taxon>
        <taxon>Nymphalidae</taxon>
        <taxon>Danainae</taxon>
        <taxon>Danaini</taxon>
        <taxon>Danaina</taxon>
        <taxon>Danaus</taxon>
        <taxon>Danaus</taxon>
    </lineage>
</organism>
<sequence length="27" mass="3000">LVYNLLDLCVLELFPELRTPGASHADT</sequence>
<dbReference type="KEGG" id="dpl:KGM_212396B"/>
<dbReference type="EMBL" id="AGBW02013998">
    <property type="protein sequence ID" value="OWR42410.1"/>
    <property type="molecule type" value="Genomic_DNA"/>
</dbReference>
<gene>
    <name evidence="1" type="ORF">KGM_212396B</name>
</gene>
<protein>
    <submittedName>
        <fullName evidence="1">Uncharacterized protein</fullName>
    </submittedName>
</protein>
<reference evidence="1 2" key="1">
    <citation type="journal article" date="2011" name="Cell">
        <title>The monarch butterfly genome yields insights into long-distance migration.</title>
        <authorList>
            <person name="Zhan S."/>
            <person name="Merlin C."/>
            <person name="Boore J.L."/>
            <person name="Reppert S.M."/>
        </authorList>
    </citation>
    <scope>NUCLEOTIDE SEQUENCE [LARGE SCALE GENOMIC DNA]</scope>
    <source>
        <strain evidence="1">F-2</strain>
    </source>
</reference>
<dbReference type="InParanoid" id="A0A212ELN6"/>
<name>A0A212ELN6_DANPL</name>
<dbReference type="Proteomes" id="UP000007151">
    <property type="component" value="Unassembled WGS sequence"/>
</dbReference>
<keyword evidence="2" id="KW-1185">Reference proteome</keyword>
<comment type="caution">
    <text evidence="1">The sequence shown here is derived from an EMBL/GenBank/DDBJ whole genome shotgun (WGS) entry which is preliminary data.</text>
</comment>
<dbReference type="AlphaFoldDB" id="A0A212ELN6"/>
<proteinExistence type="predicted"/>